<evidence type="ECO:0000313" key="2">
    <source>
        <dbReference type="Proteomes" id="UP000187609"/>
    </source>
</evidence>
<protein>
    <submittedName>
        <fullName evidence="1">Uncharacterized protein</fullName>
    </submittedName>
</protein>
<proteinExistence type="predicted"/>
<dbReference type="Gramene" id="OIS99345">
    <property type="protein sequence ID" value="OIS99345"/>
    <property type="gene ID" value="A4A49_62647"/>
</dbReference>
<keyword evidence="2" id="KW-1185">Reference proteome</keyword>
<gene>
    <name evidence="1" type="ORF">A4A49_62647</name>
</gene>
<dbReference type="EMBL" id="MJEQ01037190">
    <property type="protein sequence ID" value="OIS99345.1"/>
    <property type="molecule type" value="Genomic_DNA"/>
</dbReference>
<accession>A0A1J6I4A2</accession>
<sequence length="161" mass="18143">MASLTVLLRHSGKWNDEGNYIDFSIEGILIKEYASFNDLVASISNQLGIDLSTKTIKIQYKVEGNCTPMEIHNDMGYRVYVELKKENREFGMYPLCITTIEKELIFGGSLNQGDIVQIDEAVQRNDSDTDDTLAIEFVNSGEAIGVFELHKDLIISKTNQK</sequence>
<comment type="caution">
    <text evidence="1">The sequence shown here is derived from an EMBL/GenBank/DDBJ whole genome shotgun (WGS) entry which is preliminary data.</text>
</comment>
<name>A0A1J6I4A2_NICAT</name>
<dbReference type="AlphaFoldDB" id="A0A1J6I4A2"/>
<organism evidence="1 2">
    <name type="scientific">Nicotiana attenuata</name>
    <name type="common">Coyote tobacco</name>
    <dbReference type="NCBI Taxonomy" id="49451"/>
    <lineage>
        <taxon>Eukaryota</taxon>
        <taxon>Viridiplantae</taxon>
        <taxon>Streptophyta</taxon>
        <taxon>Embryophyta</taxon>
        <taxon>Tracheophyta</taxon>
        <taxon>Spermatophyta</taxon>
        <taxon>Magnoliopsida</taxon>
        <taxon>eudicotyledons</taxon>
        <taxon>Gunneridae</taxon>
        <taxon>Pentapetalae</taxon>
        <taxon>asterids</taxon>
        <taxon>lamiids</taxon>
        <taxon>Solanales</taxon>
        <taxon>Solanaceae</taxon>
        <taxon>Nicotianoideae</taxon>
        <taxon>Nicotianeae</taxon>
        <taxon>Nicotiana</taxon>
    </lineage>
</organism>
<reference evidence="1" key="1">
    <citation type="submission" date="2016-11" db="EMBL/GenBank/DDBJ databases">
        <title>The genome of Nicotiana attenuata.</title>
        <authorList>
            <person name="Xu S."/>
            <person name="Brockmoeller T."/>
            <person name="Gaquerel E."/>
            <person name="Navarro A."/>
            <person name="Kuhl H."/>
            <person name="Gase K."/>
            <person name="Ling Z."/>
            <person name="Zhou W."/>
            <person name="Kreitzer C."/>
            <person name="Stanke M."/>
            <person name="Tang H."/>
            <person name="Lyons E."/>
            <person name="Pandey P."/>
            <person name="Pandey S.P."/>
            <person name="Timmermann B."/>
            <person name="Baldwin I.T."/>
        </authorList>
    </citation>
    <scope>NUCLEOTIDE SEQUENCE [LARGE SCALE GENOMIC DNA]</scope>
    <source>
        <strain evidence="1">UT</strain>
    </source>
</reference>
<dbReference type="Proteomes" id="UP000187609">
    <property type="component" value="Unassembled WGS sequence"/>
</dbReference>
<feature type="non-terminal residue" evidence="1">
    <location>
        <position position="161"/>
    </location>
</feature>
<evidence type="ECO:0000313" key="1">
    <source>
        <dbReference type="EMBL" id="OIS99345.1"/>
    </source>
</evidence>